<dbReference type="Proteomes" id="UP001296643">
    <property type="component" value="Unassembled WGS sequence"/>
</dbReference>
<dbReference type="EMBL" id="JAQMLR010000008">
    <property type="protein sequence ID" value="MDB8738989.1"/>
    <property type="molecule type" value="Genomic_DNA"/>
</dbReference>
<dbReference type="EMBL" id="JAJBOM010000024">
    <property type="protein sequence ID" value="MCB5620334.1"/>
    <property type="molecule type" value="Genomic_DNA"/>
</dbReference>
<reference evidence="2" key="4">
    <citation type="submission" date="2021-10" db="EMBL/GenBank/DDBJ databases">
        <title>Collection of gut derived symbiotic bacterial strains cultured from healthy donors.</title>
        <authorList>
            <person name="Lin H."/>
            <person name="Littmann E."/>
            <person name="Claire K."/>
            <person name="Pamer E."/>
        </authorList>
    </citation>
    <scope>NUCLEOTIDE SEQUENCE</scope>
    <source>
        <strain evidence="3">MSK.23.18</strain>
        <strain evidence="2">MSK.23.4</strain>
    </source>
</reference>
<evidence type="ECO:0000313" key="6">
    <source>
        <dbReference type="EMBL" id="NSI20507.1"/>
    </source>
</evidence>
<dbReference type="Proteomes" id="UP000285697">
    <property type="component" value="Unassembled WGS sequence"/>
</dbReference>
<dbReference type="EMBL" id="QRIA01000008">
    <property type="protein sequence ID" value="RHG19320.1"/>
    <property type="molecule type" value="Genomic_DNA"/>
</dbReference>
<protein>
    <recommendedName>
        <fullName evidence="13">Regulatory protein YycH-like domain-containing protein</fullName>
    </recommendedName>
</protein>
<evidence type="ECO:0000256" key="1">
    <source>
        <dbReference type="SAM" id="Phobius"/>
    </source>
</evidence>
<dbReference type="EMBL" id="JAJBNC010000014">
    <property type="protein sequence ID" value="MCB5494084.1"/>
    <property type="molecule type" value="Genomic_DNA"/>
</dbReference>
<accession>A0A396G0Q7</accession>
<reference evidence="10 11" key="1">
    <citation type="submission" date="2018-08" db="EMBL/GenBank/DDBJ databases">
        <title>A genome reference for cultivated species of the human gut microbiota.</title>
        <authorList>
            <person name="Zou Y."/>
            <person name="Xue W."/>
            <person name="Luo G."/>
        </authorList>
    </citation>
    <scope>NUCLEOTIDE SEQUENCE [LARGE SCALE GENOMIC DNA]</scope>
    <source>
        <strain evidence="7 10">AF19-16AC</strain>
        <strain evidence="9 11">AM12-54</strain>
        <strain evidence="8 12">AM22-7AC</strain>
    </source>
</reference>
<dbReference type="Proteomes" id="UP001297370">
    <property type="component" value="Unassembled WGS sequence"/>
</dbReference>
<proteinExistence type="predicted"/>
<evidence type="ECO:0008006" key="13">
    <source>
        <dbReference type="Google" id="ProtNLM"/>
    </source>
</evidence>
<evidence type="ECO:0000313" key="5">
    <source>
        <dbReference type="EMBL" id="MDE1204911.1"/>
    </source>
</evidence>
<reference evidence="6" key="2">
    <citation type="journal article" date="2020" name="Cell Host Microbe">
        <title>Functional and Genomic Variation between Human-Derived Isolates of Lachnospiraceae Reveals Inter- and Intra-Species Diversity.</title>
        <authorList>
            <person name="Sorbara M.T."/>
            <person name="Littmann E.R."/>
            <person name="Fontana E."/>
            <person name="Moody T.U."/>
            <person name="Kohout C.E."/>
            <person name="Gjonbalaj M."/>
            <person name="Eaton V."/>
            <person name="Seok R."/>
            <person name="Leiner I.M."/>
            <person name="Pamer E.G."/>
        </authorList>
    </citation>
    <scope>NUCLEOTIDE SEQUENCE</scope>
    <source>
        <strain evidence="6">MSK.22.53</strain>
    </source>
</reference>
<gene>
    <name evidence="9" type="ORF">DW142_07510</name>
    <name evidence="8" type="ORF">DW270_08325</name>
    <name evidence="7" type="ORF">DWX36_17065</name>
    <name evidence="6" type="ORF">G4958_14400</name>
    <name evidence="3" type="ORF">LIQ08_14415</name>
    <name evidence="2" type="ORF">LIQ10_10105</name>
    <name evidence="5" type="ORF">O4N78_15325</name>
    <name evidence="4" type="ORF">PNU63_09440</name>
</gene>
<evidence type="ECO:0000313" key="9">
    <source>
        <dbReference type="EMBL" id="RHJ12580.1"/>
    </source>
</evidence>
<evidence type="ECO:0000313" key="10">
    <source>
        <dbReference type="Proteomes" id="UP000283834"/>
    </source>
</evidence>
<dbReference type="Proteomes" id="UP001211731">
    <property type="component" value="Unassembled WGS sequence"/>
</dbReference>
<organism evidence="8 12">
    <name type="scientific">Mediterraneibacter gnavus</name>
    <name type="common">Ruminococcus gnavus</name>
    <dbReference type="NCBI Taxonomy" id="33038"/>
    <lineage>
        <taxon>Bacteria</taxon>
        <taxon>Bacillati</taxon>
        <taxon>Bacillota</taxon>
        <taxon>Clostridia</taxon>
        <taxon>Lachnospirales</taxon>
        <taxon>Lachnospiraceae</taxon>
        <taxon>Mediterraneibacter</taxon>
    </lineage>
</organism>
<keyword evidence="1" id="KW-0812">Transmembrane</keyword>
<reference evidence="6" key="3">
    <citation type="submission" date="2020-02" db="EMBL/GenBank/DDBJ databases">
        <authorList>
            <person name="Littmann E."/>
            <person name="Sorbara M."/>
        </authorList>
    </citation>
    <scope>NUCLEOTIDE SEQUENCE</scope>
    <source>
        <strain evidence="6">MSK.22.53</strain>
    </source>
</reference>
<dbReference type="AlphaFoldDB" id="A0A396G0Q7"/>
<dbReference type="Proteomes" id="UP001149331">
    <property type="component" value="Unassembled WGS sequence"/>
</dbReference>
<dbReference type="Proteomes" id="UP001297422">
    <property type="component" value="Unassembled WGS sequence"/>
</dbReference>
<comment type="caution">
    <text evidence="8">The sequence shown here is derived from an EMBL/GenBank/DDBJ whole genome shotgun (WGS) entry which is preliminary data.</text>
</comment>
<keyword evidence="1" id="KW-1133">Transmembrane helix</keyword>
<evidence type="ECO:0000313" key="7">
    <source>
        <dbReference type="EMBL" id="RGT34767.1"/>
    </source>
</evidence>
<name>A0A396G0Q7_MEDGN</name>
<reference evidence="4" key="6">
    <citation type="submission" date="2023-01" db="EMBL/GenBank/DDBJ databases">
        <title>Human gut microbiome strain richness.</title>
        <authorList>
            <person name="Chen-Liaw A."/>
        </authorList>
    </citation>
    <scope>NUCLEOTIDE SEQUENCE</scope>
    <source>
        <strain evidence="4">1001217st1_A9_1001217B_191108</strain>
    </source>
</reference>
<dbReference type="EMBL" id="JAAIRM010000032">
    <property type="protein sequence ID" value="NSI20507.1"/>
    <property type="molecule type" value="Genomic_DNA"/>
</dbReference>
<evidence type="ECO:0000313" key="12">
    <source>
        <dbReference type="Proteomes" id="UP000285697"/>
    </source>
</evidence>
<evidence type="ECO:0000313" key="4">
    <source>
        <dbReference type="EMBL" id="MDB8738989.1"/>
    </source>
</evidence>
<evidence type="ECO:0000313" key="2">
    <source>
        <dbReference type="EMBL" id="MCB5494084.1"/>
    </source>
</evidence>
<sequence length="322" mass="37332">MNEGKKKRIFVLLWILIIMMTYYSTTNINFSEQNVTKNKMEILEKAQSPKEIYRAKTISERSIYGENAIDNLFSEKGEKSVYDTRNIYKDSKGNVLEYDTTSLIYSTTVYQKISNSISREKLERCSSDEDLSFAPKEVAQEEINTILEDMKIPTENLVYSCYVVSPNAIEQKDIVSSSREGKDGYYFFAIRQIIDEKPVIFQFFDTYISLAPSTAPIQILYSSGGIEYMSISDLYDIDTELNSEKLIPFSSINEKILYKYSQLINSSSYKVNDTEFGYFILNCGKRKELVPVWVIFIKESTKEKEYEYQELYNALTGEEIVL</sequence>
<feature type="transmembrane region" description="Helical" evidence="1">
    <location>
        <begin position="9"/>
        <end position="25"/>
    </location>
</feature>
<dbReference type="Proteomes" id="UP000283834">
    <property type="component" value="Unassembled WGS sequence"/>
</dbReference>
<dbReference type="EMBL" id="QRLN01000008">
    <property type="protein sequence ID" value="RHJ12580.1"/>
    <property type="molecule type" value="Genomic_DNA"/>
</dbReference>
<evidence type="ECO:0000313" key="11">
    <source>
        <dbReference type="Proteomes" id="UP000283992"/>
    </source>
</evidence>
<keyword evidence="1" id="KW-0472">Membrane</keyword>
<dbReference type="Proteomes" id="UP000283992">
    <property type="component" value="Unassembled WGS sequence"/>
</dbReference>
<evidence type="ECO:0000313" key="3">
    <source>
        <dbReference type="EMBL" id="MCB5620334.1"/>
    </source>
</evidence>
<dbReference type="EMBL" id="QRWQ01000038">
    <property type="protein sequence ID" value="RGT34767.1"/>
    <property type="molecule type" value="Genomic_DNA"/>
</dbReference>
<dbReference type="EMBL" id="JAPZEG010000026">
    <property type="protein sequence ID" value="MDE1204911.1"/>
    <property type="molecule type" value="Genomic_DNA"/>
</dbReference>
<reference evidence="5" key="5">
    <citation type="submission" date="2022-12" db="EMBL/GenBank/DDBJ databases">
        <title>Genome of R. gnavus strain RSHDN_120.</title>
        <authorList>
            <person name="Abdugheni R."/>
        </authorList>
    </citation>
    <scope>NUCLEOTIDE SEQUENCE</scope>
    <source>
        <strain evidence="5">RSHDN_120</strain>
    </source>
</reference>
<dbReference type="RefSeq" id="WP_101878804.1">
    <property type="nucleotide sequence ID" value="NZ_CAXUME010000010.1"/>
</dbReference>
<evidence type="ECO:0000313" key="8">
    <source>
        <dbReference type="EMBL" id="RHG19320.1"/>
    </source>
</evidence>